<dbReference type="Gene3D" id="2.60.40.380">
    <property type="entry name" value="Purple acid phosphatase-like, N-terminal"/>
    <property type="match status" value="1"/>
</dbReference>
<dbReference type="PROSITE" id="PS51318">
    <property type="entry name" value="TAT"/>
    <property type="match status" value="1"/>
</dbReference>
<dbReference type="EMBL" id="SUME01000006">
    <property type="protein sequence ID" value="TJZ54950.1"/>
    <property type="molecule type" value="Genomic_DNA"/>
</dbReference>
<dbReference type="InterPro" id="IPR029052">
    <property type="entry name" value="Metallo-depent_PP-like"/>
</dbReference>
<keyword evidence="1" id="KW-0732">Signal</keyword>
<dbReference type="RefSeq" id="WP_136902309.1">
    <property type="nucleotide sequence ID" value="NZ_SUME01000006.1"/>
</dbReference>
<sequence length="404" mass="45911">MKENLSKENRRSFLLKSSIALGGLALLNPSKAISASLDNQEQSFKIITGPYLQTNFGNSISILWITNNDASSWVEYGESPDSLTNKAFGKSELGLKPAGRLNRVKINNLKPGVTYYYRIASKEINNFQPYKVTYGETIYGDTESFANLNTSKEDVSFVMLNDIHDRPESILHLLDLDKGNKRDFVFFNGDIFDYQTDEKQIIEHFLQPCTDYFAKNIPFLYVRGNHETRGKFAREFSSYFDQVGYTSFTLGPVRFVILDTGEDKEDTHPVYADIVDFDQYRIEQAAWLEEEIQKKEFKNAPFRIVMMHIPPRYSGDAHGATHCTELFEPLLNKGKVDLVLSGHTHQYKVHSPDKTSNNYPIIIGGGSRDGSRTLTKINATKKEIQVSMLDDSGKEVGRYVASRK</sequence>
<accession>A0A4U0NL06</accession>
<evidence type="ECO:0000259" key="2">
    <source>
        <dbReference type="Pfam" id="PF00149"/>
    </source>
</evidence>
<dbReference type="Proteomes" id="UP000306808">
    <property type="component" value="Unassembled WGS sequence"/>
</dbReference>
<organism evidence="4 5">
    <name type="scientific">Sphingobacterium olei</name>
    <dbReference type="NCBI Taxonomy" id="2571155"/>
    <lineage>
        <taxon>Bacteria</taxon>
        <taxon>Pseudomonadati</taxon>
        <taxon>Bacteroidota</taxon>
        <taxon>Sphingobacteriia</taxon>
        <taxon>Sphingobacteriales</taxon>
        <taxon>Sphingobacteriaceae</taxon>
        <taxon>Sphingobacterium</taxon>
    </lineage>
</organism>
<dbReference type="InterPro" id="IPR015914">
    <property type="entry name" value="PAPs_N"/>
</dbReference>
<evidence type="ECO:0000256" key="1">
    <source>
        <dbReference type="ARBA" id="ARBA00022729"/>
    </source>
</evidence>
<name>A0A4U0NL06_9SPHI</name>
<dbReference type="PANTHER" id="PTHR22953:SF153">
    <property type="entry name" value="PURPLE ACID PHOSPHATASE"/>
    <property type="match status" value="1"/>
</dbReference>
<gene>
    <name evidence="4" type="ORF">FAZ15_15935</name>
</gene>
<feature type="domain" description="Calcineurin-like phosphoesterase" evidence="2">
    <location>
        <begin position="157"/>
        <end position="347"/>
    </location>
</feature>
<dbReference type="AlphaFoldDB" id="A0A4U0NL06"/>
<evidence type="ECO:0000313" key="5">
    <source>
        <dbReference type="Proteomes" id="UP000306808"/>
    </source>
</evidence>
<dbReference type="SUPFAM" id="SSF56300">
    <property type="entry name" value="Metallo-dependent phosphatases"/>
    <property type="match status" value="1"/>
</dbReference>
<dbReference type="Pfam" id="PF16656">
    <property type="entry name" value="Pur_ac_phosph_N"/>
    <property type="match status" value="1"/>
</dbReference>
<dbReference type="InterPro" id="IPR008963">
    <property type="entry name" value="Purple_acid_Pase-like_N"/>
</dbReference>
<dbReference type="SUPFAM" id="SSF49363">
    <property type="entry name" value="Purple acid phosphatase, N-terminal domain"/>
    <property type="match status" value="1"/>
</dbReference>
<dbReference type="OrthoDB" id="596345at2"/>
<dbReference type="InterPro" id="IPR039331">
    <property type="entry name" value="PAPs-like"/>
</dbReference>
<dbReference type="GO" id="GO:0046872">
    <property type="term" value="F:metal ion binding"/>
    <property type="evidence" value="ECO:0007669"/>
    <property type="project" value="InterPro"/>
</dbReference>
<evidence type="ECO:0000259" key="3">
    <source>
        <dbReference type="Pfam" id="PF16656"/>
    </source>
</evidence>
<keyword evidence="5" id="KW-1185">Reference proteome</keyword>
<reference evidence="4 5" key="1">
    <citation type="submission" date="2019-04" db="EMBL/GenBank/DDBJ databases">
        <title>Sphingobacterium olei sp. nov., isolated from oil-contaminated soil.</title>
        <authorList>
            <person name="Liu B."/>
        </authorList>
    </citation>
    <scope>NUCLEOTIDE SEQUENCE [LARGE SCALE GENOMIC DNA]</scope>
    <source>
        <strain evidence="4 5">HAL-9</strain>
    </source>
</reference>
<dbReference type="InterPro" id="IPR004843">
    <property type="entry name" value="Calcineurin-like_PHP"/>
</dbReference>
<comment type="caution">
    <text evidence="4">The sequence shown here is derived from an EMBL/GenBank/DDBJ whole genome shotgun (WGS) entry which is preliminary data.</text>
</comment>
<dbReference type="GO" id="GO:0003993">
    <property type="term" value="F:acid phosphatase activity"/>
    <property type="evidence" value="ECO:0007669"/>
    <property type="project" value="InterPro"/>
</dbReference>
<dbReference type="Pfam" id="PF00149">
    <property type="entry name" value="Metallophos"/>
    <property type="match status" value="1"/>
</dbReference>
<dbReference type="Gene3D" id="3.60.21.10">
    <property type="match status" value="1"/>
</dbReference>
<feature type="domain" description="Purple acid phosphatase N-terminal" evidence="3">
    <location>
        <begin position="57"/>
        <end position="123"/>
    </location>
</feature>
<evidence type="ECO:0000313" key="4">
    <source>
        <dbReference type="EMBL" id="TJZ54950.1"/>
    </source>
</evidence>
<protein>
    <submittedName>
        <fullName evidence="4">Metallophosphoesterase family protein</fullName>
    </submittedName>
</protein>
<proteinExistence type="predicted"/>
<dbReference type="InterPro" id="IPR006311">
    <property type="entry name" value="TAT_signal"/>
</dbReference>
<dbReference type="PANTHER" id="PTHR22953">
    <property type="entry name" value="ACID PHOSPHATASE RELATED"/>
    <property type="match status" value="1"/>
</dbReference>